<keyword evidence="2" id="KW-1185">Reference proteome</keyword>
<comment type="caution">
    <text evidence="1">The sequence shown here is derived from an EMBL/GenBank/DDBJ whole genome shotgun (WGS) entry which is preliminary data.</text>
</comment>
<gene>
    <name evidence="1" type="ORF">LZG35_03345</name>
</gene>
<dbReference type="RefSeq" id="WP_167374824.1">
    <property type="nucleotide sequence ID" value="NZ_CBDDTQ010000001.1"/>
</dbReference>
<sequence length="53" mass="5529">MASKDFEALVTRAMAVPGRTHMRPVVEKLCIFGNGAPPLPRHLGLAMAGPAGS</sequence>
<organism evidence="1 2">
    <name type="scientific">Alloalcanivorax xenomutans</name>
    <dbReference type="NCBI Taxonomy" id="1094342"/>
    <lineage>
        <taxon>Bacteria</taxon>
        <taxon>Pseudomonadati</taxon>
        <taxon>Pseudomonadota</taxon>
        <taxon>Gammaproteobacteria</taxon>
        <taxon>Oceanospirillales</taxon>
        <taxon>Alcanivoracaceae</taxon>
        <taxon>Alloalcanivorax</taxon>
    </lineage>
</organism>
<dbReference type="AlphaFoldDB" id="A0A9Q3ZDL7"/>
<reference evidence="1" key="1">
    <citation type="submission" date="2022-01" db="EMBL/GenBank/DDBJ databases">
        <authorList>
            <person name="Karlyshev A.V."/>
            <person name="Jaspars M."/>
        </authorList>
    </citation>
    <scope>NUCLEOTIDE SEQUENCE</scope>
    <source>
        <strain evidence="1">AGSA3-2</strain>
    </source>
</reference>
<dbReference type="GeneID" id="94686381"/>
<dbReference type="EMBL" id="JAJVKT010000003">
    <property type="protein sequence ID" value="MCE7507661.1"/>
    <property type="molecule type" value="Genomic_DNA"/>
</dbReference>
<proteinExistence type="predicted"/>
<name>A0A9Q3ZDL7_9GAMM</name>
<dbReference type="Proteomes" id="UP001107961">
    <property type="component" value="Unassembled WGS sequence"/>
</dbReference>
<accession>A0A9Q3ZDL7</accession>
<evidence type="ECO:0000313" key="1">
    <source>
        <dbReference type="EMBL" id="MCE7507661.1"/>
    </source>
</evidence>
<evidence type="ECO:0000313" key="2">
    <source>
        <dbReference type="Proteomes" id="UP001107961"/>
    </source>
</evidence>
<protein>
    <submittedName>
        <fullName evidence="1">Uncharacterized protein</fullName>
    </submittedName>
</protein>